<feature type="transmembrane region" description="Helical" evidence="1">
    <location>
        <begin position="240"/>
        <end position="260"/>
    </location>
</feature>
<dbReference type="PANTHER" id="PTHR32063">
    <property type="match status" value="1"/>
</dbReference>
<dbReference type="InterPro" id="IPR001036">
    <property type="entry name" value="Acrflvin-R"/>
</dbReference>
<feature type="transmembrane region" description="Helical" evidence="1">
    <location>
        <begin position="195"/>
        <end position="219"/>
    </location>
</feature>
<feature type="transmembrane region" description="Helical" evidence="1">
    <location>
        <begin position="335"/>
        <end position="354"/>
    </location>
</feature>
<proteinExistence type="predicted"/>
<dbReference type="Gene3D" id="3.30.70.1320">
    <property type="entry name" value="Multidrug efflux transporter AcrB pore domain like"/>
    <property type="match status" value="1"/>
</dbReference>
<keyword evidence="1" id="KW-0812">Transmembrane</keyword>
<evidence type="ECO:0000313" key="2">
    <source>
        <dbReference type="EMBL" id="SVC65927.1"/>
    </source>
</evidence>
<dbReference type="PRINTS" id="PR00702">
    <property type="entry name" value="ACRIFLAVINRP"/>
</dbReference>
<dbReference type="Gene3D" id="1.20.1640.10">
    <property type="entry name" value="Multidrug efflux transporter AcrB transmembrane domain"/>
    <property type="match status" value="2"/>
</dbReference>
<feature type="transmembrane region" description="Helical" evidence="1">
    <location>
        <begin position="143"/>
        <end position="162"/>
    </location>
</feature>
<protein>
    <recommendedName>
        <fullName evidence="3">SSD domain-containing protein</fullName>
    </recommendedName>
</protein>
<dbReference type="SUPFAM" id="SSF82693">
    <property type="entry name" value="Multidrug efflux transporter AcrB pore domain, PN1, PN2, PC1 and PC2 subdomains"/>
    <property type="match status" value="1"/>
</dbReference>
<sequence length="361" mass="38847">THMAAYGVTATDINQALRRDNYISAAGTTRGPLVRASVDAETDVQDPSSFADIVVRQIGDKRVHLGDVAEVELASSNYDSAAYSSGQETVFIAITEAPGANPLEMAANVKAKLKEIESRLPADLKIFSDSDLSVYISEALTRVAITLIEATIIVILVILIFLGSLRVVAIPIIAIPLSLITVLFLIWMMGFSINLLTLLAMVIAIGLVVDDAIVVTENVHRHIENGEAPFLAAINGAREVALPVMAMTLTLVAVYLPIGFLGGLTGILFSEFALTLAGAVFISGVLALILSPMMCAFLLADHDHQGTIANWLDQKFTRLYQTYERLLDQCLKNRGAVMLFAFGIFLSLPALYLVSQSELAP</sequence>
<dbReference type="SUPFAM" id="SSF82866">
    <property type="entry name" value="Multidrug efflux transporter AcrB transmembrane domain"/>
    <property type="match status" value="1"/>
</dbReference>
<dbReference type="GO" id="GO:0042910">
    <property type="term" value="F:xenobiotic transmembrane transporter activity"/>
    <property type="evidence" value="ECO:0007669"/>
    <property type="project" value="TreeGrafter"/>
</dbReference>
<dbReference type="EMBL" id="UINC01103497">
    <property type="protein sequence ID" value="SVC65927.1"/>
    <property type="molecule type" value="Genomic_DNA"/>
</dbReference>
<reference evidence="2" key="1">
    <citation type="submission" date="2018-05" db="EMBL/GenBank/DDBJ databases">
        <authorList>
            <person name="Lanie J.A."/>
            <person name="Ng W.-L."/>
            <person name="Kazmierczak K.M."/>
            <person name="Andrzejewski T.M."/>
            <person name="Davidsen T.M."/>
            <person name="Wayne K.J."/>
            <person name="Tettelin H."/>
            <person name="Glass J.I."/>
            <person name="Rusch D."/>
            <person name="Podicherti R."/>
            <person name="Tsui H.-C.T."/>
            <person name="Winkler M.E."/>
        </authorList>
    </citation>
    <scope>NUCLEOTIDE SEQUENCE</scope>
</reference>
<dbReference type="Gene3D" id="3.30.2090.10">
    <property type="entry name" value="Multidrug efflux transporter AcrB TolC docking domain, DN and DC subdomains"/>
    <property type="match status" value="1"/>
</dbReference>
<feature type="transmembrane region" description="Helical" evidence="1">
    <location>
        <begin position="272"/>
        <end position="300"/>
    </location>
</feature>
<dbReference type="GO" id="GO:0005886">
    <property type="term" value="C:plasma membrane"/>
    <property type="evidence" value="ECO:0007669"/>
    <property type="project" value="TreeGrafter"/>
</dbReference>
<name>A0A382NZK4_9ZZZZ</name>
<dbReference type="Pfam" id="PF00873">
    <property type="entry name" value="ACR_tran"/>
    <property type="match status" value="1"/>
</dbReference>
<keyword evidence="1" id="KW-1133">Transmembrane helix</keyword>
<gene>
    <name evidence="2" type="ORF">METZ01_LOCUS318781</name>
</gene>
<dbReference type="AlphaFoldDB" id="A0A382NZK4"/>
<evidence type="ECO:0000256" key="1">
    <source>
        <dbReference type="SAM" id="Phobius"/>
    </source>
</evidence>
<accession>A0A382NZK4</accession>
<feature type="non-terminal residue" evidence="2">
    <location>
        <position position="361"/>
    </location>
</feature>
<dbReference type="PANTHER" id="PTHR32063:SF28">
    <property type="entry name" value="BLR2861 PROTEIN"/>
    <property type="match status" value="1"/>
</dbReference>
<evidence type="ECO:0008006" key="3">
    <source>
        <dbReference type="Google" id="ProtNLM"/>
    </source>
</evidence>
<keyword evidence="1" id="KW-0472">Membrane</keyword>
<dbReference type="InterPro" id="IPR027463">
    <property type="entry name" value="AcrB_DN_DC_subdom"/>
</dbReference>
<feature type="non-terminal residue" evidence="2">
    <location>
        <position position="1"/>
    </location>
</feature>
<organism evidence="2">
    <name type="scientific">marine metagenome</name>
    <dbReference type="NCBI Taxonomy" id="408172"/>
    <lineage>
        <taxon>unclassified sequences</taxon>
        <taxon>metagenomes</taxon>
        <taxon>ecological metagenomes</taxon>
    </lineage>
</organism>
<feature type="transmembrane region" description="Helical" evidence="1">
    <location>
        <begin position="169"/>
        <end position="189"/>
    </location>
</feature>